<organism evidence="2 3">
    <name type="scientific">Elysia marginata</name>
    <dbReference type="NCBI Taxonomy" id="1093978"/>
    <lineage>
        <taxon>Eukaryota</taxon>
        <taxon>Metazoa</taxon>
        <taxon>Spiralia</taxon>
        <taxon>Lophotrochozoa</taxon>
        <taxon>Mollusca</taxon>
        <taxon>Gastropoda</taxon>
        <taxon>Heterobranchia</taxon>
        <taxon>Euthyneura</taxon>
        <taxon>Panpulmonata</taxon>
        <taxon>Sacoglossa</taxon>
        <taxon>Placobranchoidea</taxon>
        <taxon>Plakobranchidae</taxon>
        <taxon>Elysia</taxon>
    </lineage>
</organism>
<evidence type="ECO:0000313" key="3">
    <source>
        <dbReference type="Proteomes" id="UP000762676"/>
    </source>
</evidence>
<proteinExistence type="predicted"/>
<gene>
    <name evidence="2" type="ORF">ElyMa_005773300</name>
</gene>
<evidence type="ECO:0000313" key="2">
    <source>
        <dbReference type="EMBL" id="GFR75257.1"/>
    </source>
</evidence>
<feature type="compositionally biased region" description="Basic and acidic residues" evidence="1">
    <location>
        <begin position="99"/>
        <end position="112"/>
    </location>
</feature>
<dbReference type="Proteomes" id="UP000762676">
    <property type="component" value="Unassembled WGS sequence"/>
</dbReference>
<dbReference type="EMBL" id="BMAT01011578">
    <property type="protein sequence ID" value="GFR75257.1"/>
    <property type="molecule type" value="Genomic_DNA"/>
</dbReference>
<protein>
    <submittedName>
        <fullName evidence="2">Uncharacterized protein</fullName>
    </submittedName>
</protein>
<dbReference type="AlphaFoldDB" id="A0AAV4FPN8"/>
<feature type="region of interest" description="Disordered" evidence="1">
    <location>
        <begin position="99"/>
        <end position="119"/>
    </location>
</feature>
<name>A0AAV4FPN8_9GAST</name>
<keyword evidence="3" id="KW-1185">Reference proteome</keyword>
<evidence type="ECO:0000256" key="1">
    <source>
        <dbReference type="SAM" id="MobiDB-lite"/>
    </source>
</evidence>
<accession>A0AAV4FPN8</accession>
<comment type="caution">
    <text evidence="2">The sequence shown here is derived from an EMBL/GenBank/DDBJ whole genome shotgun (WGS) entry which is preliminary data.</text>
</comment>
<reference evidence="2 3" key="1">
    <citation type="journal article" date="2021" name="Elife">
        <title>Chloroplast acquisition without the gene transfer in kleptoplastic sea slugs, Plakobranchus ocellatus.</title>
        <authorList>
            <person name="Maeda T."/>
            <person name="Takahashi S."/>
            <person name="Yoshida T."/>
            <person name="Shimamura S."/>
            <person name="Takaki Y."/>
            <person name="Nagai Y."/>
            <person name="Toyoda A."/>
            <person name="Suzuki Y."/>
            <person name="Arimoto A."/>
            <person name="Ishii H."/>
            <person name="Satoh N."/>
            <person name="Nishiyama T."/>
            <person name="Hasebe M."/>
            <person name="Maruyama T."/>
            <person name="Minagawa J."/>
            <person name="Obokata J."/>
            <person name="Shigenobu S."/>
        </authorList>
    </citation>
    <scope>NUCLEOTIDE SEQUENCE [LARGE SCALE GENOMIC DNA]</scope>
</reference>
<sequence length="119" mass="13614">MKAVSKNKPTDVPVILTRCCLKSVLRTRSETRCVCLRSLLSQLQHLDIKVGLYRDDGLGVTNKSSQQTEKVNNAKIFEDAAMPYNETLKKYGHVKALKYAEKKTNTTRENENKRKRNSK</sequence>